<dbReference type="PANTHER" id="PTHR38681">
    <property type="entry name" value="RETROVIRUS-RELATED POL POLYPROTEIN FROM TRANSPOSON 412-LIKE PROTEIN-RELATED"/>
    <property type="match status" value="1"/>
</dbReference>
<dbReference type="InterPro" id="IPR001584">
    <property type="entry name" value="Integrase_cat-core"/>
</dbReference>
<reference evidence="3" key="2">
    <citation type="submission" date="2025-05" db="UniProtKB">
        <authorList>
            <consortium name="EnsemblMetazoa"/>
        </authorList>
    </citation>
    <scope>IDENTIFICATION</scope>
    <source>
        <strain evidence="3">Foshan</strain>
    </source>
</reference>
<proteinExistence type="predicted"/>
<dbReference type="Proteomes" id="UP000069940">
    <property type="component" value="Unassembled WGS sequence"/>
</dbReference>
<dbReference type="EnsemblMetazoa" id="AALFPA23_009594.R13249">
    <property type="protein sequence ID" value="AALFPA23_009594.P13249"/>
    <property type="gene ID" value="AALFPA23_009594"/>
</dbReference>
<keyword evidence="4" id="KW-1185">Reference proteome</keyword>
<dbReference type="SUPFAM" id="SSF53098">
    <property type="entry name" value="Ribonuclease H-like"/>
    <property type="match status" value="1"/>
</dbReference>
<reference evidence="4" key="1">
    <citation type="journal article" date="2015" name="Proc. Natl. Acad. Sci. U.S.A.">
        <title>Genome sequence of the Asian Tiger mosquito, Aedes albopictus, reveals insights into its biology, genetics, and evolution.</title>
        <authorList>
            <person name="Chen X.G."/>
            <person name="Jiang X."/>
            <person name="Gu J."/>
            <person name="Xu M."/>
            <person name="Wu Y."/>
            <person name="Deng Y."/>
            <person name="Zhang C."/>
            <person name="Bonizzoni M."/>
            <person name="Dermauw W."/>
            <person name="Vontas J."/>
            <person name="Armbruster P."/>
            <person name="Huang X."/>
            <person name="Yang Y."/>
            <person name="Zhang H."/>
            <person name="He W."/>
            <person name="Peng H."/>
            <person name="Liu Y."/>
            <person name="Wu K."/>
            <person name="Chen J."/>
            <person name="Lirakis M."/>
            <person name="Topalis P."/>
            <person name="Van Leeuwen T."/>
            <person name="Hall A.B."/>
            <person name="Jiang X."/>
            <person name="Thorpe C."/>
            <person name="Mueller R.L."/>
            <person name="Sun C."/>
            <person name="Waterhouse R.M."/>
            <person name="Yan G."/>
            <person name="Tu Z.J."/>
            <person name="Fang X."/>
            <person name="James A.A."/>
        </authorList>
    </citation>
    <scope>NUCLEOTIDE SEQUENCE [LARGE SCALE GENOMIC DNA]</scope>
    <source>
        <strain evidence="4">Foshan</strain>
    </source>
</reference>
<sequence length="257" mass="28964">MTAPTIAEVLVTGWIARFGVPAYVTTDQGRQFESSLFSELTRMLGTAHLRTTAYHPQSNGIIERWHRTLKSAILCHDPDHWSEHLPMILLGLRTTYKEDIKASPAEMVYGTTLRIPSEFFVESSKGRNETEFVANLRKSMSNLRPTETAWHGSRNFFVHQDLQSCKNVFVRNDSIRPSLSPPYEGPFEVVSRGEKFFSVCIKGRTVNVSVDRLKPAYTLDDQDSPSAPDSAATTSATTPSTRVTRSGRRVVIPLRYR</sequence>
<protein>
    <recommendedName>
        <fullName evidence="2">Integrase catalytic domain-containing protein</fullName>
    </recommendedName>
</protein>
<dbReference type="InterPro" id="IPR036397">
    <property type="entry name" value="RNaseH_sf"/>
</dbReference>
<evidence type="ECO:0000313" key="4">
    <source>
        <dbReference type="Proteomes" id="UP000069940"/>
    </source>
</evidence>
<organism evidence="3 4">
    <name type="scientific">Aedes albopictus</name>
    <name type="common">Asian tiger mosquito</name>
    <name type="synonym">Stegomyia albopicta</name>
    <dbReference type="NCBI Taxonomy" id="7160"/>
    <lineage>
        <taxon>Eukaryota</taxon>
        <taxon>Metazoa</taxon>
        <taxon>Ecdysozoa</taxon>
        <taxon>Arthropoda</taxon>
        <taxon>Hexapoda</taxon>
        <taxon>Insecta</taxon>
        <taxon>Pterygota</taxon>
        <taxon>Neoptera</taxon>
        <taxon>Endopterygota</taxon>
        <taxon>Diptera</taxon>
        <taxon>Nematocera</taxon>
        <taxon>Culicoidea</taxon>
        <taxon>Culicidae</taxon>
        <taxon>Culicinae</taxon>
        <taxon>Aedini</taxon>
        <taxon>Aedes</taxon>
        <taxon>Stegomyia</taxon>
    </lineage>
</organism>
<feature type="domain" description="Integrase catalytic" evidence="2">
    <location>
        <begin position="1"/>
        <end position="124"/>
    </location>
</feature>
<evidence type="ECO:0000256" key="1">
    <source>
        <dbReference type="SAM" id="MobiDB-lite"/>
    </source>
</evidence>
<evidence type="ECO:0000313" key="3">
    <source>
        <dbReference type="EnsemblMetazoa" id="AALFPA23_009594.P13249"/>
    </source>
</evidence>
<name>A0ABM1YJ22_AEDAL</name>
<accession>A0ABM1YJ22</accession>
<evidence type="ECO:0000259" key="2">
    <source>
        <dbReference type="PROSITE" id="PS50994"/>
    </source>
</evidence>
<dbReference type="PROSITE" id="PS50994">
    <property type="entry name" value="INTEGRASE"/>
    <property type="match status" value="1"/>
</dbReference>
<dbReference type="InterPro" id="IPR012337">
    <property type="entry name" value="RNaseH-like_sf"/>
</dbReference>
<feature type="region of interest" description="Disordered" evidence="1">
    <location>
        <begin position="218"/>
        <end position="244"/>
    </location>
</feature>
<dbReference type="RefSeq" id="XP_062704545.1">
    <property type="nucleotide sequence ID" value="XM_062848561.1"/>
</dbReference>
<feature type="compositionally biased region" description="Low complexity" evidence="1">
    <location>
        <begin position="224"/>
        <end position="244"/>
    </location>
</feature>
<dbReference type="Gene3D" id="3.30.420.10">
    <property type="entry name" value="Ribonuclease H-like superfamily/Ribonuclease H"/>
    <property type="match status" value="1"/>
</dbReference>
<dbReference type="GeneID" id="134286870"/>
<dbReference type="PANTHER" id="PTHR38681:SF1">
    <property type="entry name" value="RETROVIRUS-RELATED POL POLYPROTEIN FROM TRANSPOSON 412-LIKE PROTEIN"/>
    <property type="match status" value="1"/>
</dbReference>